<dbReference type="EMBL" id="CAICTM010000104">
    <property type="protein sequence ID" value="CAB9501310.1"/>
    <property type="molecule type" value="Genomic_DNA"/>
</dbReference>
<evidence type="ECO:0008006" key="3">
    <source>
        <dbReference type="Google" id="ProtNLM"/>
    </source>
</evidence>
<keyword evidence="2" id="KW-1185">Reference proteome</keyword>
<reference evidence="1" key="1">
    <citation type="submission" date="2020-06" db="EMBL/GenBank/DDBJ databases">
        <authorList>
            <consortium name="Plant Systems Biology data submission"/>
        </authorList>
    </citation>
    <scope>NUCLEOTIDE SEQUENCE</scope>
    <source>
        <strain evidence="1">D6</strain>
    </source>
</reference>
<dbReference type="Proteomes" id="UP001153069">
    <property type="component" value="Unassembled WGS sequence"/>
</dbReference>
<proteinExistence type="predicted"/>
<name>A0A9N8H6N5_9STRA</name>
<sequence length="97" mass="10846">MSCSYQVKTLKGQLQVISDIPLDATVRELYQAVAPIESSPIGKWKLMLMLPGKGPKTLKPSTDLDKQMVEFGVQQDGEYRIEVILDMGACHTTCKRF</sequence>
<evidence type="ECO:0000313" key="2">
    <source>
        <dbReference type="Proteomes" id="UP001153069"/>
    </source>
</evidence>
<dbReference type="AlphaFoldDB" id="A0A9N8H6N5"/>
<evidence type="ECO:0000313" key="1">
    <source>
        <dbReference type="EMBL" id="CAB9501310.1"/>
    </source>
</evidence>
<gene>
    <name evidence="1" type="ORF">SEMRO_105_G053130.1</name>
</gene>
<protein>
    <recommendedName>
        <fullName evidence="3">Ubiquitin-like domain-containing protein</fullName>
    </recommendedName>
</protein>
<comment type="caution">
    <text evidence="1">The sequence shown here is derived from an EMBL/GenBank/DDBJ whole genome shotgun (WGS) entry which is preliminary data.</text>
</comment>
<organism evidence="1 2">
    <name type="scientific">Seminavis robusta</name>
    <dbReference type="NCBI Taxonomy" id="568900"/>
    <lineage>
        <taxon>Eukaryota</taxon>
        <taxon>Sar</taxon>
        <taxon>Stramenopiles</taxon>
        <taxon>Ochrophyta</taxon>
        <taxon>Bacillariophyta</taxon>
        <taxon>Bacillariophyceae</taxon>
        <taxon>Bacillariophycidae</taxon>
        <taxon>Naviculales</taxon>
        <taxon>Naviculaceae</taxon>
        <taxon>Seminavis</taxon>
    </lineage>
</organism>
<accession>A0A9N8H6N5</accession>